<dbReference type="Proteomes" id="UP000262825">
    <property type="component" value="Unassembled WGS sequence"/>
</dbReference>
<dbReference type="VEuPathDB" id="FungiDB:SCODWIG_00357"/>
<dbReference type="Pfam" id="PF05238">
    <property type="entry name" value="CENP-N"/>
    <property type="match status" value="1"/>
</dbReference>
<dbReference type="GO" id="GO:0007059">
    <property type="term" value="P:chromosome segregation"/>
    <property type="evidence" value="ECO:0007669"/>
    <property type="project" value="InterPro"/>
</dbReference>
<dbReference type="Gene3D" id="3.10.20.720">
    <property type="match status" value="1"/>
</dbReference>
<organism evidence="1 2">
    <name type="scientific">Saccharomycodes ludwigii</name>
    <dbReference type="NCBI Taxonomy" id="36035"/>
    <lineage>
        <taxon>Eukaryota</taxon>
        <taxon>Fungi</taxon>
        <taxon>Dikarya</taxon>
        <taxon>Ascomycota</taxon>
        <taxon>Saccharomycotina</taxon>
        <taxon>Saccharomycetes</taxon>
        <taxon>Saccharomycodales</taxon>
        <taxon>Saccharomycodaceae</taxon>
        <taxon>Saccharomycodes</taxon>
    </lineage>
</organism>
<dbReference type="EMBL" id="UFAJ01000028">
    <property type="protein sequence ID" value="SSD58596.1"/>
    <property type="molecule type" value="Genomic_DNA"/>
</dbReference>
<evidence type="ECO:0000313" key="2">
    <source>
        <dbReference type="Proteomes" id="UP000262825"/>
    </source>
</evidence>
<proteinExistence type="predicted"/>
<protein>
    <submittedName>
        <fullName evidence="1">Uncharacterized protein</fullName>
    </submittedName>
</protein>
<sequence length="429" mass="49785">MGISIPDSYILPADDNNHTLIKKLTKLPLSDLISLFSRWLLDNENFESDKQEEYDKALYAKNHTLNEDFVYLQQSKKLNTNHIIYKLIQKYFSFNIKMKHLAELDCKILKYSTNESFKWTCSRIINTVLDTSNNGNNPLFYTIDIPKFQQFLMKDFENIHAIHLYSCENFDPELPLILCRIQIFGTLFGPNTSQPVISSSKLPYYIAFRKYQTLHIFSTTINKDDVFSKLILKSLCKSISSDNYGCNYIYLKNYLDIEPTFNLKNLYKYFCTPLQNINGPWLPYLEQKVDPLLNSTGDISPFYIKNKKNIDSHNDSKQTKTIYKFKGILPNNVSNDYLNPEHINYNSVVPVTNVEYYTKHILSDTSTPVNINISLKGKDVFAGLHKLCDDGFIDVERIPNWLCGQNSLSSGYIDENNNFKKLKKSGRLI</sequence>
<evidence type="ECO:0000313" key="1">
    <source>
        <dbReference type="EMBL" id="SSD58596.1"/>
    </source>
</evidence>
<dbReference type="AlphaFoldDB" id="A0A376B1N4"/>
<accession>A0A376B1N4</accession>
<name>A0A376B1N4_9ASCO</name>
<gene>
    <name evidence="1" type="ORF">SCODWIG_00357</name>
</gene>
<reference evidence="2" key="1">
    <citation type="submission" date="2018-06" db="EMBL/GenBank/DDBJ databases">
        <authorList>
            <person name="Guldener U."/>
        </authorList>
    </citation>
    <scope>NUCLEOTIDE SEQUENCE [LARGE SCALE GENOMIC DNA]</scope>
    <source>
        <strain evidence="2">UTAD17</strain>
    </source>
</reference>
<keyword evidence="2" id="KW-1185">Reference proteome</keyword>
<dbReference type="InterPro" id="IPR007902">
    <property type="entry name" value="Chl4/mis15/CENP-N"/>
</dbReference>
<dbReference type="GO" id="GO:0034080">
    <property type="term" value="P:CENP-A containing chromatin assembly"/>
    <property type="evidence" value="ECO:0007669"/>
    <property type="project" value="InterPro"/>
</dbReference>
<dbReference type="OrthoDB" id="6585699at2759"/>